<evidence type="ECO:0000313" key="3">
    <source>
        <dbReference type="Proteomes" id="UP001144471"/>
    </source>
</evidence>
<dbReference type="Gene3D" id="1.10.260.40">
    <property type="entry name" value="lambda repressor-like DNA-binding domains"/>
    <property type="match status" value="1"/>
</dbReference>
<dbReference type="Proteomes" id="UP001144471">
    <property type="component" value="Unassembled WGS sequence"/>
</dbReference>
<dbReference type="SUPFAM" id="SSF47413">
    <property type="entry name" value="lambda repressor-like DNA-binding domains"/>
    <property type="match status" value="1"/>
</dbReference>
<feature type="domain" description="HTH cro/C1-type" evidence="1">
    <location>
        <begin position="7"/>
        <end position="64"/>
    </location>
</feature>
<dbReference type="PROSITE" id="PS50943">
    <property type="entry name" value="HTH_CROC1"/>
    <property type="match status" value="1"/>
</dbReference>
<dbReference type="EMBL" id="BSDY01000045">
    <property type="protein sequence ID" value="GLI58311.1"/>
    <property type="molecule type" value="Genomic_DNA"/>
</dbReference>
<dbReference type="SMART" id="SM00530">
    <property type="entry name" value="HTH_XRE"/>
    <property type="match status" value="1"/>
</dbReference>
<dbReference type="AlphaFoldDB" id="A0A9W6GQE0"/>
<protein>
    <recommendedName>
        <fullName evidence="1">HTH cro/C1-type domain-containing protein</fullName>
    </recommendedName>
</protein>
<dbReference type="Pfam" id="PF01381">
    <property type="entry name" value="HTH_3"/>
    <property type="match status" value="1"/>
</dbReference>
<name>A0A9W6GQE0_9FUSO</name>
<dbReference type="InterPro" id="IPR010982">
    <property type="entry name" value="Lambda_DNA-bd_dom_sf"/>
</dbReference>
<reference evidence="2" key="1">
    <citation type="submission" date="2022-12" db="EMBL/GenBank/DDBJ databases">
        <title>Reference genome sequencing for broad-spectrum identification of bacterial and archaeal isolates by mass spectrometry.</title>
        <authorList>
            <person name="Sekiguchi Y."/>
            <person name="Tourlousse D.M."/>
        </authorList>
    </citation>
    <scope>NUCLEOTIDE SEQUENCE</scope>
    <source>
        <strain evidence="2">10succ1</strain>
    </source>
</reference>
<comment type="caution">
    <text evidence="2">The sequence shown here is derived from an EMBL/GenBank/DDBJ whole genome shotgun (WGS) entry which is preliminary data.</text>
</comment>
<dbReference type="InterPro" id="IPR001387">
    <property type="entry name" value="Cro/C1-type_HTH"/>
</dbReference>
<sequence length="68" mass="8006">MNFFKRIELEMQKQNLSQSELAKKLDCSRSTVSFNLKMWRGGRIPKLATLKRWCLALGIDYKKIISEL</sequence>
<dbReference type="CDD" id="cd00093">
    <property type="entry name" value="HTH_XRE"/>
    <property type="match status" value="1"/>
</dbReference>
<keyword evidence="3" id="KW-1185">Reference proteome</keyword>
<dbReference type="GO" id="GO:0003677">
    <property type="term" value="F:DNA binding"/>
    <property type="evidence" value="ECO:0007669"/>
    <property type="project" value="InterPro"/>
</dbReference>
<evidence type="ECO:0000259" key="1">
    <source>
        <dbReference type="PROSITE" id="PS50943"/>
    </source>
</evidence>
<gene>
    <name evidence="2" type="ORF">PM10SUCC1_38250</name>
</gene>
<proteinExistence type="predicted"/>
<dbReference type="RefSeq" id="WP_281838067.1">
    <property type="nucleotide sequence ID" value="NZ_BSDY01000045.1"/>
</dbReference>
<organism evidence="2 3">
    <name type="scientific">Propionigenium maris DSM 9537</name>
    <dbReference type="NCBI Taxonomy" id="1123000"/>
    <lineage>
        <taxon>Bacteria</taxon>
        <taxon>Fusobacteriati</taxon>
        <taxon>Fusobacteriota</taxon>
        <taxon>Fusobacteriia</taxon>
        <taxon>Fusobacteriales</taxon>
        <taxon>Fusobacteriaceae</taxon>
        <taxon>Propionigenium</taxon>
    </lineage>
</organism>
<accession>A0A9W6GQE0</accession>
<evidence type="ECO:0000313" key="2">
    <source>
        <dbReference type="EMBL" id="GLI58311.1"/>
    </source>
</evidence>